<accession>A0A075GR98</accession>
<evidence type="ECO:0000313" key="1">
    <source>
        <dbReference type="EMBL" id="AIF04717.1"/>
    </source>
</evidence>
<organism evidence="1">
    <name type="scientific">uncultured marine group II/III euryarchaeote KM3_176_C10</name>
    <dbReference type="NCBI Taxonomy" id="1457934"/>
    <lineage>
        <taxon>Archaea</taxon>
        <taxon>Methanobacteriati</taxon>
        <taxon>Methanobacteriota</taxon>
        <taxon>environmental samples</taxon>
    </lineage>
</organism>
<proteinExistence type="predicted"/>
<name>A0A075GR98_9EURY</name>
<reference evidence="1" key="1">
    <citation type="journal article" date="2014" name="Genome Biol. Evol.">
        <title>Pangenome evidence for extensive interdomain horizontal transfer affecting lineage core and shell genes in uncultured planktonic thaumarchaeota and euryarchaeota.</title>
        <authorList>
            <person name="Deschamps P."/>
            <person name="Zivanovic Y."/>
            <person name="Moreira D."/>
            <person name="Rodriguez-Valera F."/>
            <person name="Lopez-Garcia P."/>
        </authorList>
    </citation>
    <scope>NUCLEOTIDE SEQUENCE</scope>
</reference>
<dbReference type="AlphaFoldDB" id="A0A075GR98"/>
<dbReference type="EMBL" id="KF900716">
    <property type="protein sequence ID" value="AIF04717.1"/>
    <property type="molecule type" value="Genomic_DNA"/>
</dbReference>
<sequence length="279" mass="30346">MRSLLELEAFAAIAENLQTYATSISQSDTITLIIPPSPEGAVSSAFLEAALLDSEIPYRRRFSPRSASPPYIEVKDGDALDKPTTHQPNQFVITPLFATGVRGHDGVAHRGVLSTVAQAAALAELISPDGKKSRSLRPWLLAGNWWAGALDQGYDPVYSALRDHLHQEGSVRVVPIPEIENPDMTGLKQIDLEIKSSTRETWSALDVDAKANALSTLVLPQVLSEKPSTARLEELVWHRIKLADSESDLHTRMVAARAMWDGTPKAASVLIDSILSKAV</sequence>
<protein>
    <submittedName>
        <fullName evidence="1">Uncharacterized protein</fullName>
    </submittedName>
</protein>